<feature type="transmembrane region" description="Helical" evidence="2">
    <location>
        <begin position="88"/>
        <end position="105"/>
    </location>
</feature>
<evidence type="ECO:0000259" key="3">
    <source>
        <dbReference type="SMART" id="SM00331"/>
    </source>
</evidence>
<reference evidence="4" key="1">
    <citation type="submission" date="2022-10" db="EMBL/GenBank/DDBJ databases">
        <title>Cytochrome P450 Catalyzes Benzene Ring Formation in the Biosynthesis of Trialkyl-Substituted Aromatic Polyketides.</title>
        <authorList>
            <person name="Zhao E."/>
            <person name="Ge H."/>
        </authorList>
    </citation>
    <scope>NUCLEOTIDE SEQUENCE</scope>
    <source>
        <strain evidence="4">NA0869</strain>
    </source>
</reference>
<evidence type="ECO:0000313" key="4">
    <source>
        <dbReference type="EMBL" id="UYQ60200.1"/>
    </source>
</evidence>
<dbReference type="Gene3D" id="3.60.40.10">
    <property type="entry name" value="PPM-type phosphatase domain"/>
    <property type="match status" value="1"/>
</dbReference>
<organism evidence="4 5">
    <name type="scientific">Streptomyces peucetius</name>
    <dbReference type="NCBI Taxonomy" id="1950"/>
    <lineage>
        <taxon>Bacteria</taxon>
        <taxon>Bacillati</taxon>
        <taxon>Actinomycetota</taxon>
        <taxon>Actinomycetes</taxon>
        <taxon>Kitasatosporales</taxon>
        <taxon>Streptomycetaceae</taxon>
        <taxon>Streptomyces</taxon>
    </lineage>
</organism>
<dbReference type="Proteomes" id="UP001163878">
    <property type="component" value="Chromosome"/>
</dbReference>
<keyword evidence="1" id="KW-0378">Hydrolase</keyword>
<dbReference type="SUPFAM" id="SSF81606">
    <property type="entry name" value="PP2C-like"/>
    <property type="match status" value="1"/>
</dbReference>
<keyword evidence="2" id="KW-0812">Transmembrane</keyword>
<feature type="transmembrane region" description="Helical" evidence="2">
    <location>
        <begin position="47"/>
        <end position="76"/>
    </location>
</feature>
<keyword evidence="2" id="KW-1133">Transmembrane helix</keyword>
<dbReference type="InterPro" id="IPR001932">
    <property type="entry name" value="PPM-type_phosphatase-like_dom"/>
</dbReference>
<sequence>MPESSYSRGKADVALVVGRVLPCVLLVLAVVLDLVTPDTEHFEHFLFAVPALAAVTWGTLSTLGFGLLSVALFAALATRHSELVSGDSGLSFLALMVVVSAAVWASRARDRRERRLKDVIALADVTQRAVQRPLPSRLGPVDLHLLYEASVHGAHVGGDFCKALPVGDGVRLILGDVQGKGLGAVEAASILLGSFREAAYSETDLPGIARRLELSMRRYGQRAPEAEGADRFATVILAEVPDDAPVVRLLTLGHPAPLIQHDTTVRAVDFPAPSLPVNLPVRLEQEYDVRELPFEPGDRLLVFTDGVTETRNRNGDFYPLEERFGQWATRPADAITSLLKGDLRHFGVHGLEDDTAALLVVRH</sequence>
<dbReference type="PANTHER" id="PTHR43156:SF2">
    <property type="entry name" value="STAGE II SPORULATION PROTEIN E"/>
    <property type="match status" value="1"/>
</dbReference>
<keyword evidence="2" id="KW-0472">Membrane</keyword>
<evidence type="ECO:0000256" key="2">
    <source>
        <dbReference type="SAM" id="Phobius"/>
    </source>
</evidence>
<dbReference type="InterPro" id="IPR036457">
    <property type="entry name" value="PPM-type-like_dom_sf"/>
</dbReference>
<gene>
    <name evidence="4" type="ORF">OGH68_01045</name>
</gene>
<evidence type="ECO:0000256" key="1">
    <source>
        <dbReference type="ARBA" id="ARBA00022801"/>
    </source>
</evidence>
<dbReference type="InterPro" id="IPR052016">
    <property type="entry name" value="Bact_Sigma-Reg"/>
</dbReference>
<dbReference type="EMBL" id="CP107567">
    <property type="protein sequence ID" value="UYQ60200.1"/>
    <property type="molecule type" value="Genomic_DNA"/>
</dbReference>
<protein>
    <submittedName>
        <fullName evidence="4">Serine/threonine-protein phosphatase</fullName>
    </submittedName>
</protein>
<dbReference type="Pfam" id="PF07228">
    <property type="entry name" value="SpoIIE"/>
    <property type="match status" value="1"/>
</dbReference>
<keyword evidence="5" id="KW-1185">Reference proteome</keyword>
<feature type="domain" description="PPM-type phosphatase" evidence="3">
    <location>
        <begin position="141"/>
        <end position="362"/>
    </location>
</feature>
<dbReference type="RefSeq" id="WP_264241348.1">
    <property type="nucleotide sequence ID" value="NZ_CP107567.1"/>
</dbReference>
<feature type="transmembrane region" description="Helical" evidence="2">
    <location>
        <begin position="13"/>
        <end position="35"/>
    </location>
</feature>
<dbReference type="SMART" id="SM00331">
    <property type="entry name" value="PP2C_SIG"/>
    <property type="match status" value="1"/>
</dbReference>
<dbReference type="PANTHER" id="PTHR43156">
    <property type="entry name" value="STAGE II SPORULATION PROTEIN E-RELATED"/>
    <property type="match status" value="1"/>
</dbReference>
<accession>A0ABY6HZQ6</accession>
<evidence type="ECO:0000313" key="5">
    <source>
        <dbReference type="Proteomes" id="UP001163878"/>
    </source>
</evidence>
<proteinExistence type="predicted"/>
<name>A0ABY6HZQ6_STRPE</name>